<dbReference type="InterPro" id="IPR052175">
    <property type="entry name" value="ComplexI-like_HydComp"/>
</dbReference>
<feature type="transmembrane region" description="Helical" evidence="8">
    <location>
        <begin position="208"/>
        <end position="230"/>
    </location>
</feature>
<feature type="transmembrane region" description="Helical" evidence="8">
    <location>
        <begin position="301"/>
        <end position="326"/>
    </location>
</feature>
<feature type="transmembrane region" description="Helical" evidence="8">
    <location>
        <begin position="242"/>
        <end position="266"/>
    </location>
</feature>
<sequence>MIGLLLLIPLITATLCYFAKNRRDIEYINLIGAAVLAIASIFPIAASLSAPIYFFRDMFFMDAFSSYFMSILIFISFVAAMYSIDYMGHEFKEGVIDIKELRYFYALLHLFIFTMVLATVSNNIAIFWMAIEGTTLVTSMLVGFYKDKESVEAAWKYIILCTVGITFGLLGIFIVYYASASALGGDGTLNWTELRDIAHDMNPKTLQLAFILIIVGYGAKAGFAPIHNWLPDAHSQAPSPISALLSGVLIKCALLGIVRFVIIGNASLDTTFYNHLLLIFGLVSMGIATAFILLQNNYKRLLAYSSIEHIGIIAIGVGIGSFWGIYGALLHMLNHAIVKTLLFFTTGRVRLKYHSTVIGKVKGAIVLLPISGTVMLLGALAIAGCPPFNIFLSEYTILKAAVDKGNWVTFSLFIVFATIIFGGILHHFGSMAFGAPSTDSEKEKKNENKMSLFPIIILVVTMLVLGIYIPGFLDGMLNSSVKIITGN</sequence>
<comment type="caution">
    <text evidence="10">The sequence shown here is derived from an EMBL/GenBank/DDBJ whole genome shotgun (WGS) entry which is preliminary data.</text>
</comment>
<feature type="transmembrane region" description="Helical" evidence="8">
    <location>
        <begin position="450"/>
        <end position="469"/>
    </location>
</feature>
<dbReference type="PRINTS" id="PR01437">
    <property type="entry name" value="NUOXDRDTASE4"/>
</dbReference>
<accession>A0A1E3XF14</accession>
<keyword evidence="3 7" id="KW-0812">Transmembrane</keyword>
<feature type="transmembrane region" description="Helical" evidence="8">
    <location>
        <begin position="157"/>
        <end position="178"/>
    </location>
</feature>
<dbReference type="GO" id="GO:0008137">
    <property type="term" value="F:NADH dehydrogenase (ubiquinone) activity"/>
    <property type="evidence" value="ECO:0007669"/>
    <property type="project" value="InterPro"/>
</dbReference>
<evidence type="ECO:0000256" key="6">
    <source>
        <dbReference type="ARBA" id="ARBA00023136"/>
    </source>
</evidence>
<dbReference type="AlphaFoldDB" id="A0A1E3XF14"/>
<evidence type="ECO:0000259" key="9">
    <source>
        <dbReference type="Pfam" id="PF00361"/>
    </source>
</evidence>
<evidence type="ECO:0000256" key="1">
    <source>
        <dbReference type="ARBA" id="ARBA00004651"/>
    </source>
</evidence>
<dbReference type="InterPro" id="IPR003918">
    <property type="entry name" value="NADH_UbQ_OxRdtase"/>
</dbReference>
<evidence type="ECO:0000256" key="3">
    <source>
        <dbReference type="ARBA" id="ARBA00022692"/>
    </source>
</evidence>
<feature type="transmembrane region" description="Helical" evidence="8">
    <location>
        <begin position="332"/>
        <end position="351"/>
    </location>
</feature>
<feature type="transmembrane region" description="Helical" evidence="8">
    <location>
        <begin position="104"/>
        <end position="131"/>
    </location>
</feature>
<evidence type="ECO:0000256" key="5">
    <source>
        <dbReference type="ARBA" id="ARBA00023002"/>
    </source>
</evidence>
<feature type="transmembrane region" description="Helical" evidence="8">
    <location>
        <begin position="67"/>
        <end position="84"/>
    </location>
</feature>
<feature type="domain" description="NADH:quinone oxidoreductase/Mrp antiporter transmembrane" evidence="9">
    <location>
        <begin position="121"/>
        <end position="419"/>
    </location>
</feature>
<evidence type="ECO:0000313" key="11">
    <source>
        <dbReference type="Proteomes" id="UP000094056"/>
    </source>
</evidence>
<dbReference type="PANTHER" id="PTHR42682">
    <property type="entry name" value="HYDROGENASE-4 COMPONENT F"/>
    <property type="match status" value="1"/>
</dbReference>
<dbReference type="PATRIC" id="fig|1872076.5.peg.682"/>
<dbReference type="PANTHER" id="PTHR42682:SF5">
    <property type="entry name" value="HYDROGENASE-4 COMPONENT F"/>
    <property type="match status" value="1"/>
</dbReference>
<keyword evidence="2" id="KW-1003">Cell membrane</keyword>
<evidence type="ECO:0000256" key="7">
    <source>
        <dbReference type="RuleBase" id="RU000320"/>
    </source>
</evidence>
<evidence type="ECO:0000256" key="8">
    <source>
        <dbReference type="SAM" id="Phobius"/>
    </source>
</evidence>
<name>A0A1E3XF14_9BACT</name>
<comment type="subcellular location">
    <subcellularLocation>
        <location evidence="1">Cell membrane</location>
        <topology evidence="1">Multi-pass membrane protein</topology>
    </subcellularLocation>
    <subcellularLocation>
        <location evidence="7">Membrane</location>
        <topology evidence="7">Multi-pass membrane protein</topology>
    </subcellularLocation>
</comment>
<protein>
    <submittedName>
        <fullName evidence="10">NADH dehydrogenase subunit F</fullName>
    </submittedName>
</protein>
<feature type="transmembrane region" description="Helical" evidence="8">
    <location>
        <begin position="272"/>
        <end position="294"/>
    </location>
</feature>
<dbReference type="GO" id="GO:0016491">
    <property type="term" value="F:oxidoreductase activity"/>
    <property type="evidence" value="ECO:0007669"/>
    <property type="project" value="UniProtKB-KW"/>
</dbReference>
<dbReference type="InterPro" id="IPR001750">
    <property type="entry name" value="ND/Mrp_TM"/>
</dbReference>
<dbReference type="Proteomes" id="UP000094056">
    <property type="component" value="Unassembled WGS sequence"/>
</dbReference>
<reference evidence="10 11" key="1">
    <citation type="submission" date="2016-07" db="EMBL/GenBank/DDBJ databases">
        <title>Draft genome of Scalindua rubra, obtained from a brine-seawater interface in the Red Sea, sheds light on salt adaptation in anammox bacteria.</title>
        <authorList>
            <person name="Speth D.R."/>
            <person name="Lagkouvardos I."/>
            <person name="Wang Y."/>
            <person name="Qian P.-Y."/>
            <person name="Dutilh B.E."/>
            <person name="Jetten M.S."/>
        </authorList>
    </citation>
    <scope>NUCLEOTIDE SEQUENCE [LARGE SCALE GENOMIC DNA]</scope>
    <source>
        <strain evidence="10">BSI-1</strain>
    </source>
</reference>
<dbReference type="Pfam" id="PF00361">
    <property type="entry name" value="Proton_antipo_M"/>
    <property type="match status" value="1"/>
</dbReference>
<organism evidence="10 11">
    <name type="scientific">Candidatus Scalindua rubra</name>
    <dbReference type="NCBI Taxonomy" id="1872076"/>
    <lineage>
        <taxon>Bacteria</taxon>
        <taxon>Pseudomonadati</taxon>
        <taxon>Planctomycetota</taxon>
        <taxon>Candidatus Brocadiia</taxon>
        <taxon>Candidatus Brocadiales</taxon>
        <taxon>Candidatus Scalinduaceae</taxon>
        <taxon>Candidatus Scalindua</taxon>
    </lineage>
</organism>
<gene>
    <name evidence="10" type="ORF">SCARUB_00591</name>
</gene>
<dbReference type="GO" id="GO:0005886">
    <property type="term" value="C:plasma membrane"/>
    <property type="evidence" value="ECO:0007669"/>
    <property type="project" value="UniProtKB-SubCell"/>
</dbReference>
<evidence type="ECO:0000313" key="10">
    <source>
        <dbReference type="EMBL" id="ODS34217.1"/>
    </source>
</evidence>
<keyword evidence="4 8" id="KW-1133">Transmembrane helix</keyword>
<keyword evidence="6 8" id="KW-0472">Membrane</keyword>
<feature type="transmembrane region" description="Helical" evidence="8">
    <location>
        <begin position="28"/>
        <end position="55"/>
    </location>
</feature>
<dbReference type="EMBL" id="MAYW01000010">
    <property type="protein sequence ID" value="ODS34217.1"/>
    <property type="molecule type" value="Genomic_DNA"/>
</dbReference>
<evidence type="ECO:0000256" key="4">
    <source>
        <dbReference type="ARBA" id="ARBA00022989"/>
    </source>
</evidence>
<proteinExistence type="predicted"/>
<evidence type="ECO:0000256" key="2">
    <source>
        <dbReference type="ARBA" id="ARBA00022475"/>
    </source>
</evidence>
<keyword evidence="5" id="KW-0560">Oxidoreductase</keyword>
<dbReference type="GO" id="GO:0042773">
    <property type="term" value="P:ATP synthesis coupled electron transport"/>
    <property type="evidence" value="ECO:0007669"/>
    <property type="project" value="InterPro"/>
</dbReference>
<feature type="transmembrane region" description="Helical" evidence="8">
    <location>
        <begin position="407"/>
        <end position="429"/>
    </location>
</feature>
<feature type="transmembrane region" description="Helical" evidence="8">
    <location>
        <begin position="363"/>
        <end position="383"/>
    </location>
</feature>